<evidence type="ECO:0008006" key="4">
    <source>
        <dbReference type="Google" id="ProtNLM"/>
    </source>
</evidence>
<dbReference type="AlphaFoldDB" id="A0A2N1PPD1"/>
<evidence type="ECO:0000313" key="2">
    <source>
        <dbReference type="EMBL" id="PKK90197.1"/>
    </source>
</evidence>
<dbReference type="EMBL" id="PGXC01000007">
    <property type="protein sequence ID" value="PKK90197.1"/>
    <property type="molecule type" value="Genomic_DNA"/>
</dbReference>
<comment type="caution">
    <text evidence="2">The sequence shown here is derived from an EMBL/GenBank/DDBJ whole genome shotgun (WGS) entry which is preliminary data.</text>
</comment>
<name>A0A2N1PPD1_9BACT</name>
<proteinExistence type="predicted"/>
<dbReference type="InterPro" id="IPR011990">
    <property type="entry name" value="TPR-like_helical_dom_sf"/>
</dbReference>
<evidence type="ECO:0000313" key="3">
    <source>
        <dbReference type="Proteomes" id="UP000233256"/>
    </source>
</evidence>
<feature type="coiled-coil region" evidence="1">
    <location>
        <begin position="303"/>
        <end position="359"/>
    </location>
</feature>
<gene>
    <name evidence="2" type="ORF">CVV64_10740</name>
</gene>
<sequence length="453" mass="53337">MGGEEMKKITYAFMILVFLTMPVLTGANAAGEAALEELYNKVEKVESALMEKEFVHDALLIQRWDYDGAGGFLGGLFSGGAKKKLEVRIANSNTGMESDEASIRDLRGRIEKQIYEIAASYQSAGDFRAAIKWYLRLGQRNDEIKFRIATCHKSLGEYGDAVKWLMDMNRTDEILLEISDCYRLWGRNADEIRTLFDIVEPFGNSATEYRALQRLTQVDYSEKLTDFPGFNIRIYSAFMFRAFAMQSSSWNETGAAYREAVKYYSLHNGIDDEVIASRRIISDYRYEYDNQIRILDEQQRRATERYMDMLHEAERTLARARREYDDTLERGRREYEQKIRELRDKVRHWTNEVTRLKSAGSPQPEIDSAMKWSEQYRRELQRLDTSRAREEFIRDYAADAHRRFQRARNDYDRILRDRERIIEDMIRPYRDNVERARRAMGMVERMHSEVYGG</sequence>
<protein>
    <recommendedName>
        <fullName evidence="4">Tetratricopeptide repeat protein</fullName>
    </recommendedName>
</protein>
<dbReference type="SUPFAM" id="SSF48452">
    <property type="entry name" value="TPR-like"/>
    <property type="match status" value="1"/>
</dbReference>
<reference evidence="2 3" key="1">
    <citation type="journal article" date="2017" name="ISME J.">
        <title>Potential for microbial H2 and metal transformations associated with novel bacteria and archaea in deep terrestrial subsurface sediments.</title>
        <authorList>
            <person name="Hernsdorf A.W."/>
            <person name="Amano Y."/>
            <person name="Miyakawa K."/>
            <person name="Ise K."/>
            <person name="Suzuki Y."/>
            <person name="Anantharaman K."/>
            <person name="Probst A."/>
            <person name="Burstein D."/>
            <person name="Thomas B.C."/>
            <person name="Banfield J.F."/>
        </authorList>
    </citation>
    <scope>NUCLEOTIDE SEQUENCE [LARGE SCALE GENOMIC DNA]</scope>
    <source>
        <strain evidence="2">HGW-Wallbacteria-1</strain>
    </source>
</reference>
<organism evidence="2 3">
    <name type="scientific">Candidatus Wallbacteria bacterium HGW-Wallbacteria-1</name>
    <dbReference type="NCBI Taxonomy" id="2013854"/>
    <lineage>
        <taxon>Bacteria</taxon>
        <taxon>Candidatus Walliibacteriota</taxon>
    </lineage>
</organism>
<dbReference type="Gene3D" id="1.25.40.10">
    <property type="entry name" value="Tetratricopeptide repeat domain"/>
    <property type="match status" value="1"/>
</dbReference>
<keyword evidence="1" id="KW-0175">Coiled coil</keyword>
<accession>A0A2N1PPD1</accession>
<dbReference type="Proteomes" id="UP000233256">
    <property type="component" value="Unassembled WGS sequence"/>
</dbReference>
<evidence type="ECO:0000256" key="1">
    <source>
        <dbReference type="SAM" id="Coils"/>
    </source>
</evidence>